<dbReference type="EMBL" id="OX459959">
    <property type="protein sequence ID" value="CAI9164699.1"/>
    <property type="molecule type" value="Genomic_DNA"/>
</dbReference>
<feature type="region of interest" description="Disordered" evidence="1">
    <location>
        <begin position="14"/>
        <end position="50"/>
    </location>
</feature>
<sequence>MACLAPPRLCPGFSAPSEPRPQVGSAVRSRPSPAAAPASHPYQPPSRDRLRSHLASSLESCFAWLGTVAINAPGRSLG</sequence>
<organism evidence="2 3">
    <name type="scientific">Rangifer tarandus platyrhynchus</name>
    <name type="common">Svalbard reindeer</name>
    <dbReference type="NCBI Taxonomy" id="3082113"/>
    <lineage>
        <taxon>Eukaryota</taxon>
        <taxon>Metazoa</taxon>
        <taxon>Chordata</taxon>
        <taxon>Craniata</taxon>
        <taxon>Vertebrata</taxon>
        <taxon>Euteleostomi</taxon>
        <taxon>Mammalia</taxon>
        <taxon>Eutheria</taxon>
        <taxon>Laurasiatheria</taxon>
        <taxon>Artiodactyla</taxon>
        <taxon>Ruminantia</taxon>
        <taxon>Pecora</taxon>
        <taxon>Cervidae</taxon>
        <taxon>Odocoileinae</taxon>
        <taxon>Rangifer</taxon>
    </lineage>
</organism>
<proteinExistence type="predicted"/>
<name>A0ABN8YYA8_RANTA</name>
<evidence type="ECO:0000313" key="3">
    <source>
        <dbReference type="Proteomes" id="UP001176941"/>
    </source>
</evidence>
<keyword evidence="3" id="KW-1185">Reference proteome</keyword>
<evidence type="ECO:0000256" key="1">
    <source>
        <dbReference type="SAM" id="MobiDB-lite"/>
    </source>
</evidence>
<dbReference type="Proteomes" id="UP001176941">
    <property type="component" value="Chromosome 23"/>
</dbReference>
<protein>
    <submittedName>
        <fullName evidence="2">Uncharacterized protein</fullName>
    </submittedName>
</protein>
<accession>A0ABN8YYA8</accession>
<feature type="compositionally biased region" description="Low complexity" evidence="1">
    <location>
        <begin position="25"/>
        <end position="41"/>
    </location>
</feature>
<gene>
    <name evidence="2" type="ORF">MRATA1EN1_LOCUS13661</name>
</gene>
<reference evidence="2" key="1">
    <citation type="submission" date="2023-04" db="EMBL/GenBank/DDBJ databases">
        <authorList>
            <consortium name="ELIXIR-Norway"/>
        </authorList>
    </citation>
    <scope>NUCLEOTIDE SEQUENCE [LARGE SCALE GENOMIC DNA]</scope>
</reference>
<evidence type="ECO:0000313" key="2">
    <source>
        <dbReference type="EMBL" id="CAI9164699.1"/>
    </source>
</evidence>